<feature type="transmembrane region" description="Helical" evidence="2">
    <location>
        <begin position="20"/>
        <end position="40"/>
    </location>
</feature>
<proteinExistence type="predicted"/>
<reference evidence="3" key="1">
    <citation type="submission" date="2019-12" db="EMBL/GenBank/DDBJ databases">
        <title>Genome sequencing and annotation of Brassica cretica.</title>
        <authorList>
            <person name="Studholme D.J."/>
            <person name="Sarris P.F."/>
        </authorList>
    </citation>
    <scope>NUCLEOTIDE SEQUENCE</scope>
    <source>
        <strain evidence="3">PFS-001/15</strain>
        <tissue evidence="3">Leaf</tissue>
    </source>
</reference>
<feature type="region of interest" description="Disordered" evidence="1">
    <location>
        <begin position="94"/>
        <end position="114"/>
    </location>
</feature>
<evidence type="ECO:0000313" key="4">
    <source>
        <dbReference type="Proteomes" id="UP000712281"/>
    </source>
</evidence>
<dbReference type="Proteomes" id="UP000712281">
    <property type="component" value="Unassembled WGS sequence"/>
</dbReference>
<keyword evidence="2" id="KW-0472">Membrane</keyword>
<protein>
    <submittedName>
        <fullName evidence="3">Uncharacterized protein</fullName>
    </submittedName>
</protein>
<dbReference type="EMBL" id="QGKW02001988">
    <property type="protein sequence ID" value="KAF2549931.1"/>
    <property type="molecule type" value="Genomic_DNA"/>
</dbReference>
<dbReference type="AlphaFoldDB" id="A0A8S9GTH4"/>
<keyword evidence="2" id="KW-1133">Transmembrane helix</keyword>
<organism evidence="3 4">
    <name type="scientific">Brassica cretica</name>
    <name type="common">Mustard</name>
    <dbReference type="NCBI Taxonomy" id="69181"/>
    <lineage>
        <taxon>Eukaryota</taxon>
        <taxon>Viridiplantae</taxon>
        <taxon>Streptophyta</taxon>
        <taxon>Embryophyta</taxon>
        <taxon>Tracheophyta</taxon>
        <taxon>Spermatophyta</taxon>
        <taxon>Magnoliopsida</taxon>
        <taxon>eudicotyledons</taxon>
        <taxon>Gunneridae</taxon>
        <taxon>Pentapetalae</taxon>
        <taxon>rosids</taxon>
        <taxon>malvids</taxon>
        <taxon>Brassicales</taxon>
        <taxon>Brassicaceae</taxon>
        <taxon>Brassiceae</taxon>
        <taxon>Brassica</taxon>
    </lineage>
</organism>
<name>A0A8S9GTH4_BRACR</name>
<evidence type="ECO:0000256" key="1">
    <source>
        <dbReference type="SAM" id="MobiDB-lite"/>
    </source>
</evidence>
<accession>A0A8S9GTH4</accession>
<keyword evidence="2" id="KW-0812">Transmembrane</keyword>
<gene>
    <name evidence="3" type="ORF">F2Q68_00034173</name>
</gene>
<comment type="caution">
    <text evidence="3">The sequence shown here is derived from an EMBL/GenBank/DDBJ whole genome shotgun (WGS) entry which is preliminary data.</text>
</comment>
<evidence type="ECO:0000256" key="2">
    <source>
        <dbReference type="SAM" id="Phobius"/>
    </source>
</evidence>
<evidence type="ECO:0000313" key="3">
    <source>
        <dbReference type="EMBL" id="KAF2549931.1"/>
    </source>
</evidence>
<sequence length="137" mass="15099">MIGLWRANLALRAIRQLSVFVIRAATQLGLAVLGLLELGISPTALEPMLIPCCDDAQSMEKVVRVEDMVVDTAVQAVVDMGEVEVEDVRMDTVEVRRGSRPDSSSSLPLQRESSRSNNGQITLFYTYGPSVFWIFAI</sequence>